<accession>A0A517ZVE9</accession>
<protein>
    <submittedName>
        <fullName evidence="2">YacP-like NYN domain protein</fullName>
    </submittedName>
</protein>
<feature type="compositionally biased region" description="Pro residues" evidence="1">
    <location>
        <begin position="139"/>
        <end position="148"/>
    </location>
</feature>
<evidence type="ECO:0000313" key="2">
    <source>
        <dbReference type="EMBL" id="QDU46457.1"/>
    </source>
</evidence>
<gene>
    <name evidence="2" type="ORF">Mal52_49780</name>
</gene>
<dbReference type="InterPro" id="IPR029060">
    <property type="entry name" value="PIN-like_dom_sf"/>
</dbReference>
<dbReference type="Proteomes" id="UP000319383">
    <property type="component" value="Chromosome"/>
</dbReference>
<dbReference type="Pfam" id="PF05991">
    <property type="entry name" value="NYN_YacP"/>
    <property type="match status" value="1"/>
</dbReference>
<dbReference type="AlphaFoldDB" id="A0A517ZVE9"/>
<dbReference type="SUPFAM" id="SSF88723">
    <property type="entry name" value="PIN domain-like"/>
    <property type="match status" value="1"/>
</dbReference>
<proteinExistence type="predicted"/>
<dbReference type="InterPro" id="IPR010298">
    <property type="entry name" value="YacP-like"/>
</dbReference>
<dbReference type="KEGG" id="sdyn:Mal52_49780"/>
<dbReference type="RefSeq" id="WP_145378966.1">
    <property type="nucleotide sequence ID" value="NZ_CP036276.1"/>
</dbReference>
<name>A0A517ZVE9_9PLAN</name>
<reference evidence="2 3" key="1">
    <citation type="submission" date="2019-02" db="EMBL/GenBank/DDBJ databases">
        <title>Deep-cultivation of Planctomycetes and their phenomic and genomic characterization uncovers novel biology.</title>
        <authorList>
            <person name="Wiegand S."/>
            <person name="Jogler M."/>
            <person name="Boedeker C."/>
            <person name="Pinto D."/>
            <person name="Vollmers J."/>
            <person name="Rivas-Marin E."/>
            <person name="Kohn T."/>
            <person name="Peeters S.H."/>
            <person name="Heuer A."/>
            <person name="Rast P."/>
            <person name="Oberbeckmann S."/>
            <person name="Bunk B."/>
            <person name="Jeske O."/>
            <person name="Meyerdierks A."/>
            <person name="Storesund J.E."/>
            <person name="Kallscheuer N."/>
            <person name="Luecker S."/>
            <person name="Lage O.M."/>
            <person name="Pohl T."/>
            <person name="Merkel B.J."/>
            <person name="Hornburger P."/>
            <person name="Mueller R.-W."/>
            <person name="Bruemmer F."/>
            <person name="Labrenz M."/>
            <person name="Spormann A.M."/>
            <person name="Op den Camp H."/>
            <person name="Overmann J."/>
            <person name="Amann R."/>
            <person name="Jetten M.S.M."/>
            <person name="Mascher T."/>
            <person name="Medema M.H."/>
            <person name="Devos D.P."/>
            <person name="Kaster A.-K."/>
            <person name="Ovreas L."/>
            <person name="Rohde M."/>
            <person name="Galperin M.Y."/>
            <person name="Jogler C."/>
        </authorList>
    </citation>
    <scope>NUCLEOTIDE SEQUENCE [LARGE SCALE GENOMIC DNA]</scope>
    <source>
        <strain evidence="2 3">Mal52</strain>
    </source>
</reference>
<organism evidence="2 3">
    <name type="scientific">Symmachiella dynata</name>
    <dbReference type="NCBI Taxonomy" id="2527995"/>
    <lineage>
        <taxon>Bacteria</taxon>
        <taxon>Pseudomonadati</taxon>
        <taxon>Planctomycetota</taxon>
        <taxon>Planctomycetia</taxon>
        <taxon>Planctomycetales</taxon>
        <taxon>Planctomycetaceae</taxon>
        <taxon>Symmachiella</taxon>
    </lineage>
</organism>
<feature type="region of interest" description="Disordered" evidence="1">
    <location>
        <begin position="133"/>
        <end position="225"/>
    </location>
</feature>
<evidence type="ECO:0000256" key="1">
    <source>
        <dbReference type="SAM" id="MobiDB-lite"/>
    </source>
</evidence>
<keyword evidence="3" id="KW-1185">Reference proteome</keyword>
<feature type="compositionally biased region" description="Basic and acidic residues" evidence="1">
    <location>
        <begin position="181"/>
        <end position="202"/>
    </location>
</feature>
<evidence type="ECO:0000313" key="3">
    <source>
        <dbReference type="Proteomes" id="UP000319383"/>
    </source>
</evidence>
<feature type="compositionally biased region" description="Acidic residues" evidence="1">
    <location>
        <begin position="154"/>
        <end position="172"/>
    </location>
</feature>
<sequence length="225" mass="25300">MAREFLIIDGYNLMHAAGMARPNYGPGDLERCRNRLLRFLKSALSAEARRRTTIVFDAWEPPPGRLSVYSVAGMTVQFADAPGEADAAIEQLIAAHSAPKQVTVISGDRRLQQAASRRKSRFIDSEAWYTRWEHRQPPEETPPSPSPKQNPDLSDQEVDYWLDIFGDIEDAATTENGPTESSRKDHGRSESDLEDDDRRGDDLSDDPMDDPQQGLPDIIDEDFLD</sequence>
<dbReference type="EMBL" id="CP036276">
    <property type="protein sequence ID" value="QDU46457.1"/>
    <property type="molecule type" value="Genomic_DNA"/>
</dbReference>